<evidence type="ECO:0000313" key="2">
    <source>
        <dbReference type="Proteomes" id="UP000736335"/>
    </source>
</evidence>
<reference evidence="1" key="1">
    <citation type="journal article" date="2020" name="Nat. Commun.">
        <title>Large-scale genome sequencing of mycorrhizal fungi provides insights into the early evolution of symbiotic traits.</title>
        <authorList>
            <person name="Miyauchi S."/>
            <person name="Kiss E."/>
            <person name="Kuo A."/>
            <person name="Drula E."/>
            <person name="Kohler A."/>
            <person name="Sanchez-Garcia M."/>
            <person name="Morin E."/>
            <person name="Andreopoulos B."/>
            <person name="Barry K.W."/>
            <person name="Bonito G."/>
            <person name="Buee M."/>
            <person name="Carver A."/>
            <person name="Chen C."/>
            <person name="Cichocki N."/>
            <person name="Clum A."/>
            <person name="Culley D."/>
            <person name="Crous P.W."/>
            <person name="Fauchery L."/>
            <person name="Girlanda M."/>
            <person name="Hayes R.D."/>
            <person name="Keri Z."/>
            <person name="LaButti K."/>
            <person name="Lipzen A."/>
            <person name="Lombard V."/>
            <person name="Magnuson J."/>
            <person name="Maillard F."/>
            <person name="Murat C."/>
            <person name="Nolan M."/>
            <person name="Ohm R.A."/>
            <person name="Pangilinan J."/>
            <person name="Pereira M.F."/>
            <person name="Perotto S."/>
            <person name="Peter M."/>
            <person name="Pfister S."/>
            <person name="Riley R."/>
            <person name="Sitrit Y."/>
            <person name="Stielow J.B."/>
            <person name="Szollosi G."/>
            <person name="Zifcakova L."/>
            <person name="Stursova M."/>
            <person name="Spatafora J.W."/>
            <person name="Tedersoo L."/>
            <person name="Vaario L.M."/>
            <person name="Yamada A."/>
            <person name="Yan M."/>
            <person name="Wang P."/>
            <person name="Xu J."/>
            <person name="Bruns T."/>
            <person name="Baldrian P."/>
            <person name="Vilgalys R."/>
            <person name="Dunand C."/>
            <person name="Henrissat B."/>
            <person name="Grigoriev I.V."/>
            <person name="Hibbett D."/>
            <person name="Nagy L.G."/>
            <person name="Martin F.M."/>
        </authorList>
    </citation>
    <scope>NUCLEOTIDE SEQUENCE</scope>
    <source>
        <strain evidence="1">UH-Tt-Lm1</strain>
    </source>
</reference>
<dbReference type="EMBL" id="WIUZ02000006">
    <property type="protein sequence ID" value="KAF9785752.1"/>
    <property type="molecule type" value="Genomic_DNA"/>
</dbReference>
<sequence length="501" mass="55008">MNSRSRALASVMGVQLHEVRANPPLYMLTCTPTFSHVSPSLTIDLVRGTPNHEPVMSALRVPIEIVLRIIALANAPSPDFKLLRSCSLVCKAWSAHAQKMLFRSVSISTHREYTALVSSFKPRTPHGTTSTVMVRQSHPMKPPPSIKGLSNFLPTPDSFHPNVLRGSVIQLNVIIDFNQPDGLTFKKLSHIVSLCPNLRKIGISLFGTQPRGTDAEGTADRWGMRRIAPPVPDEVLEELRTAPNASRISELRVHDWSDDPEILTQLLGIWPRITSLKIAGKLPTVKHGINPAFPANPLGAAPCALETLSFNCATGTEASVDSVKWLLAGSQHTLRRLEFLREPSAKLLEDIFARSTFPLDSISLPNCTCPAIGQIIRGRLESTFVQVPRDNGKTDEANAFRQIQGLEEVFIEGSSTPLTFLVSVVRSKAIRRFGFGVDGRTDLSSLAHAIKAQEGLKRISVWLSNGGERNFGLGSLRIACAIKGIELEEIREIRGFRARKA</sequence>
<proteinExistence type="predicted"/>
<reference evidence="1" key="2">
    <citation type="submission" date="2020-11" db="EMBL/GenBank/DDBJ databases">
        <authorList>
            <consortium name="DOE Joint Genome Institute"/>
            <person name="Kuo A."/>
            <person name="Miyauchi S."/>
            <person name="Kiss E."/>
            <person name="Drula E."/>
            <person name="Kohler A."/>
            <person name="Sanchez-Garcia M."/>
            <person name="Andreopoulos B."/>
            <person name="Barry K.W."/>
            <person name="Bonito G."/>
            <person name="Buee M."/>
            <person name="Carver A."/>
            <person name="Chen C."/>
            <person name="Cichocki N."/>
            <person name="Clum A."/>
            <person name="Culley D."/>
            <person name="Crous P.W."/>
            <person name="Fauchery L."/>
            <person name="Girlanda M."/>
            <person name="Hayes R."/>
            <person name="Keri Z."/>
            <person name="Labutti K."/>
            <person name="Lipzen A."/>
            <person name="Lombard V."/>
            <person name="Magnuson J."/>
            <person name="Maillard F."/>
            <person name="Morin E."/>
            <person name="Murat C."/>
            <person name="Nolan M."/>
            <person name="Ohm R."/>
            <person name="Pangilinan J."/>
            <person name="Pereira M."/>
            <person name="Perotto S."/>
            <person name="Peter M."/>
            <person name="Riley R."/>
            <person name="Sitrit Y."/>
            <person name="Stielow B."/>
            <person name="Szollosi G."/>
            <person name="Zifcakova L."/>
            <person name="Stursova M."/>
            <person name="Spatafora J.W."/>
            <person name="Tedersoo L."/>
            <person name="Vaario L.-M."/>
            <person name="Yamada A."/>
            <person name="Yan M."/>
            <person name="Wang P."/>
            <person name="Xu J."/>
            <person name="Bruns T."/>
            <person name="Baldrian P."/>
            <person name="Vilgalys R."/>
            <person name="Henrissat B."/>
            <person name="Grigoriev I.V."/>
            <person name="Hibbett D."/>
            <person name="Nagy L.G."/>
            <person name="Martin F.M."/>
        </authorList>
    </citation>
    <scope>NUCLEOTIDE SEQUENCE</scope>
    <source>
        <strain evidence="1">UH-Tt-Lm1</strain>
    </source>
</reference>
<dbReference type="Proteomes" id="UP000736335">
    <property type="component" value="Unassembled WGS sequence"/>
</dbReference>
<evidence type="ECO:0008006" key="3">
    <source>
        <dbReference type="Google" id="ProtNLM"/>
    </source>
</evidence>
<evidence type="ECO:0000313" key="1">
    <source>
        <dbReference type="EMBL" id="KAF9785752.1"/>
    </source>
</evidence>
<name>A0A9P6L6N7_9AGAM</name>
<keyword evidence="2" id="KW-1185">Reference proteome</keyword>
<protein>
    <recommendedName>
        <fullName evidence="3">F-box domain-containing protein</fullName>
    </recommendedName>
</protein>
<gene>
    <name evidence="1" type="ORF">BJ322DRAFT_737428</name>
</gene>
<dbReference type="AlphaFoldDB" id="A0A9P6L6N7"/>
<organism evidence="1 2">
    <name type="scientific">Thelephora terrestris</name>
    <dbReference type="NCBI Taxonomy" id="56493"/>
    <lineage>
        <taxon>Eukaryota</taxon>
        <taxon>Fungi</taxon>
        <taxon>Dikarya</taxon>
        <taxon>Basidiomycota</taxon>
        <taxon>Agaricomycotina</taxon>
        <taxon>Agaricomycetes</taxon>
        <taxon>Thelephorales</taxon>
        <taxon>Thelephoraceae</taxon>
        <taxon>Thelephora</taxon>
    </lineage>
</organism>
<accession>A0A9P6L6N7</accession>
<dbReference type="OrthoDB" id="2522283at2759"/>
<comment type="caution">
    <text evidence="1">The sequence shown here is derived from an EMBL/GenBank/DDBJ whole genome shotgun (WGS) entry which is preliminary data.</text>
</comment>